<sequence length="68" mass="8229">MLNRWIKPNEDLDIIISRHVMKKYELQPWSTEVVVHSFMMYADGSVEFNAEIRYDYGEKQVEFKRGFL</sequence>
<dbReference type="Proteomes" id="UP000024439">
    <property type="component" value="Segment"/>
</dbReference>
<reference evidence="1 2" key="1">
    <citation type="submission" date="2014-10" db="EMBL/GenBank/DDBJ databases">
        <title>Complete genome sequence of e11/2, a T-even type bacteriophage specific for E. coli O157:H7.</title>
        <authorList>
            <person name="Coffey B."/>
            <person name="Ross P."/>
            <person name="O'Flynn G."/>
            <person name="O'Sullivan O."/>
            <person name="Casey A."/>
            <person name="Callanan M."/>
            <person name="Coffey A."/>
            <person name="McAuliffe O."/>
        </authorList>
    </citation>
    <scope>NUCLEOTIDE SEQUENCE [LARGE SCALE GENOMIC DNA]</scope>
</reference>
<proteinExistence type="predicted"/>
<accession>A0A023ZUZ5</accession>
<dbReference type="KEGG" id="vg:19485178"/>
<evidence type="ECO:0000313" key="1">
    <source>
        <dbReference type="EMBL" id="AHY83228.1"/>
    </source>
</evidence>
<name>A0A023ZUZ5_9CAUD</name>
<dbReference type="RefSeq" id="YP_009030635.1">
    <property type="nucleotide sequence ID" value="NC_024125.2"/>
</dbReference>
<dbReference type="EMBL" id="KJ668714">
    <property type="protein sequence ID" value="AHY83228.1"/>
    <property type="molecule type" value="Genomic_DNA"/>
</dbReference>
<keyword evidence="2" id="KW-1185">Reference proteome</keyword>
<organism evidence="1 2">
    <name type="scientific">Escherichia phage vB_EcoM_112</name>
    <dbReference type="NCBI Taxonomy" id="1495285"/>
    <lineage>
        <taxon>Viruses</taxon>
        <taxon>Duplodnaviria</taxon>
        <taxon>Heunggongvirae</taxon>
        <taxon>Uroviricota</taxon>
        <taxon>Caudoviricetes</taxon>
        <taxon>Pantevenvirales</taxon>
        <taxon>Straboviridae</taxon>
        <taxon>Tevenvirinae</taxon>
        <taxon>Tequatrovirus</taxon>
        <taxon>Tequatrovirus e112</taxon>
    </lineage>
</organism>
<protein>
    <submittedName>
        <fullName evidence="1">Uncharacterized protein</fullName>
    </submittedName>
</protein>
<gene>
    <name evidence="1" type="ORF">e112_030</name>
</gene>
<evidence type="ECO:0000313" key="2">
    <source>
        <dbReference type="Proteomes" id="UP000024439"/>
    </source>
</evidence>
<dbReference type="GeneID" id="19485178"/>